<evidence type="ECO:0000313" key="2">
    <source>
        <dbReference type="Proteomes" id="UP000261540"/>
    </source>
</evidence>
<reference evidence="1" key="1">
    <citation type="submission" date="2025-08" db="UniProtKB">
        <authorList>
            <consortium name="Ensembl"/>
        </authorList>
    </citation>
    <scope>IDENTIFICATION</scope>
</reference>
<reference evidence="1" key="2">
    <citation type="submission" date="2025-09" db="UniProtKB">
        <authorList>
            <consortium name="Ensembl"/>
        </authorList>
    </citation>
    <scope>IDENTIFICATION</scope>
</reference>
<dbReference type="Ensembl" id="ENSPKIT00000005769.1">
    <property type="protein sequence ID" value="ENSPKIP00000025047.1"/>
    <property type="gene ID" value="ENSPKIG00000008063.1"/>
</dbReference>
<proteinExistence type="predicted"/>
<evidence type="ECO:0000313" key="1">
    <source>
        <dbReference type="Ensembl" id="ENSPKIP00000025047.1"/>
    </source>
</evidence>
<name>A0A3B3S2U3_9TELE</name>
<dbReference type="Proteomes" id="UP000261540">
    <property type="component" value="Unplaced"/>
</dbReference>
<organism evidence="1 2">
    <name type="scientific">Paramormyrops kingsleyae</name>
    <dbReference type="NCBI Taxonomy" id="1676925"/>
    <lineage>
        <taxon>Eukaryota</taxon>
        <taxon>Metazoa</taxon>
        <taxon>Chordata</taxon>
        <taxon>Craniata</taxon>
        <taxon>Vertebrata</taxon>
        <taxon>Euteleostomi</taxon>
        <taxon>Actinopterygii</taxon>
        <taxon>Neopterygii</taxon>
        <taxon>Teleostei</taxon>
        <taxon>Osteoglossocephala</taxon>
        <taxon>Osteoglossomorpha</taxon>
        <taxon>Osteoglossiformes</taxon>
        <taxon>Mormyridae</taxon>
        <taxon>Paramormyrops</taxon>
    </lineage>
</organism>
<dbReference type="AlphaFoldDB" id="A0A3B3S2U3"/>
<accession>A0A3B3S2U3</accession>
<keyword evidence="2" id="KW-1185">Reference proteome</keyword>
<sequence>MLPILQTVVATVSHYAKHSIRTFLIYGDAEAACSVNQLASCDLLIRCQRENHTQGQKICPHTCSRVPPSATARRTPWRA</sequence>
<protein>
    <submittedName>
        <fullName evidence="1">Uncharacterized protein</fullName>
    </submittedName>
</protein>